<feature type="binding site" evidence="10">
    <location>
        <position position="60"/>
    </location>
    <ligand>
        <name>substrate</name>
    </ligand>
</feature>
<feature type="binding site" evidence="10">
    <location>
        <position position="56"/>
    </location>
    <ligand>
        <name>ATP</name>
        <dbReference type="ChEBI" id="CHEBI:30616"/>
    </ligand>
</feature>
<evidence type="ECO:0000256" key="4">
    <source>
        <dbReference type="ARBA" id="ARBA00022679"/>
    </source>
</evidence>
<feature type="region of interest" description="Disordered" evidence="12">
    <location>
        <begin position="72"/>
        <end position="106"/>
    </location>
</feature>
<proteinExistence type="inferred from homology"/>
<evidence type="ECO:0000256" key="6">
    <source>
        <dbReference type="ARBA" id="ARBA00022777"/>
    </source>
</evidence>
<dbReference type="GO" id="GO:0005524">
    <property type="term" value="F:ATP binding"/>
    <property type="evidence" value="ECO:0007669"/>
    <property type="project" value="UniProtKB-KW"/>
</dbReference>
<name>A0A956NI06_UNCEI</name>
<evidence type="ECO:0000256" key="2">
    <source>
        <dbReference type="ARBA" id="ARBA00012908"/>
    </source>
</evidence>
<dbReference type="GO" id="GO:0016301">
    <property type="term" value="F:kinase activity"/>
    <property type="evidence" value="ECO:0007669"/>
    <property type="project" value="UniProtKB-KW"/>
</dbReference>
<dbReference type="InterPro" id="IPR036393">
    <property type="entry name" value="AceGlu_kinase-like_sf"/>
</dbReference>
<dbReference type="GO" id="GO:0016114">
    <property type="term" value="P:terpenoid biosynthetic process"/>
    <property type="evidence" value="ECO:0007669"/>
    <property type="project" value="TreeGrafter"/>
</dbReference>
<feature type="compositionally biased region" description="Low complexity" evidence="12">
    <location>
        <begin position="96"/>
        <end position="106"/>
    </location>
</feature>
<keyword evidence="7 10" id="KW-0067">ATP-binding</keyword>
<sequence>MIFDLIKLGGSVLTDKGTPYRLRDDVLSRLAREVADGIAEERWQSGAGLVIVHGAGSFGHPRAAASSIPVLGRTAPTPTLQNPPSPSISPVPQSPPATQSSSTPLPSLRQTVVHVQAEVRRLHLALLEALVDAGVPAVSLPGAGFLRMQNGRLERPDLTEFLRATSQGLVPVTCGDVILDASRGPHVVSGDRVMTEICRQSEPERVTFVTDVDGVYDRNPADPEARLLSQLCLSVSDEHPAEKRPAEERLAIERPAETPHRGDLTSAEGRSEWVDVTGGMEGKLDEIRSIVDGKRSTFIVSGLHPGRLEARLRGAPVVGTAITTN</sequence>
<evidence type="ECO:0000256" key="12">
    <source>
        <dbReference type="SAM" id="MobiDB-lite"/>
    </source>
</evidence>
<evidence type="ECO:0000256" key="5">
    <source>
        <dbReference type="ARBA" id="ARBA00022741"/>
    </source>
</evidence>
<evidence type="ECO:0000259" key="13">
    <source>
        <dbReference type="Pfam" id="PF00696"/>
    </source>
</evidence>
<evidence type="ECO:0000256" key="10">
    <source>
        <dbReference type="PIRSR" id="PIRSR016496-1"/>
    </source>
</evidence>
<keyword evidence="4" id="KW-0808">Transferase</keyword>
<dbReference type="PIRSF" id="PIRSF016496">
    <property type="entry name" value="Kin_FomA"/>
    <property type="match status" value="1"/>
</dbReference>
<evidence type="ECO:0000313" key="15">
    <source>
        <dbReference type="Proteomes" id="UP000739538"/>
    </source>
</evidence>
<dbReference type="PANTHER" id="PTHR43654:SF1">
    <property type="entry name" value="ISOPENTENYL PHOSPHATE KINASE"/>
    <property type="match status" value="1"/>
</dbReference>
<feature type="binding site" evidence="10">
    <location>
        <position position="211"/>
    </location>
    <ligand>
        <name>ATP</name>
        <dbReference type="ChEBI" id="CHEBI:30616"/>
    </ligand>
</feature>
<dbReference type="EMBL" id="JAGQHS010000111">
    <property type="protein sequence ID" value="MCA9757665.1"/>
    <property type="molecule type" value="Genomic_DNA"/>
</dbReference>
<evidence type="ECO:0000256" key="3">
    <source>
        <dbReference type="ARBA" id="ARBA00017267"/>
    </source>
</evidence>
<feature type="binding site" evidence="10">
    <location>
        <position position="190"/>
    </location>
    <ligand>
        <name>substrate</name>
    </ligand>
</feature>
<feature type="binding site" evidence="10">
    <location>
        <position position="55"/>
    </location>
    <ligand>
        <name>substrate</name>
    </ligand>
</feature>
<dbReference type="AlphaFoldDB" id="A0A956NI06"/>
<feature type="compositionally biased region" description="Pro residues" evidence="12">
    <location>
        <begin position="81"/>
        <end position="95"/>
    </location>
</feature>
<keyword evidence="8" id="KW-0414">Isoprene biosynthesis</keyword>
<dbReference type="SUPFAM" id="SSF53633">
    <property type="entry name" value="Carbamate kinase-like"/>
    <property type="match status" value="1"/>
</dbReference>
<reference evidence="14" key="1">
    <citation type="submission" date="2020-04" db="EMBL/GenBank/DDBJ databases">
        <authorList>
            <person name="Zhang T."/>
        </authorList>
    </citation>
    <scope>NUCLEOTIDE SEQUENCE</scope>
    <source>
        <strain evidence="14">HKST-UBA02</strain>
    </source>
</reference>
<dbReference type="Gene3D" id="3.40.1160.10">
    <property type="entry name" value="Acetylglutamate kinase-like"/>
    <property type="match status" value="1"/>
</dbReference>
<evidence type="ECO:0000256" key="1">
    <source>
        <dbReference type="ARBA" id="ARBA00010540"/>
    </source>
</evidence>
<accession>A0A956NI06</accession>
<protein>
    <recommendedName>
        <fullName evidence="3">Isopentenyl phosphate kinase</fullName>
        <ecNumber evidence="2">2.7.4.26</ecNumber>
    </recommendedName>
</protein>
<dbReference type="Proteomes" id="UP000739538">
    <property type="component" value="Unassembled WGS sequence"/>
</dbReference>
<keyword evidence="5 10" id="KW-0547">Nucleotide-binding</keyword>
<feature type="binding site" evidence="10">
    <location>
        <position position="283"/>
    </location>
    <ligand>
        <name>ATP</name>
        <dbReference type="ChEBI" id="CHEBI:30616"/>
    </ligand>
</feature>
<feature type="binding site" evidence="10">
    <location>
        <position position="279"/>
    </location>
    <ligand>
        <name>ATP</name>
        <dbReference type="ChEBI" id="CHEBI:30616"/>
    </ligand>
</feature>
<evidence type="ECO:0000256" key="9">
    <source>
        <dbReference type="ARBA" id="ARBA00049063"/>
    </source>
</evidence>
<feature type="binding site" evidence="10">
    <location>
        <begin position="7"/>
        <end position="11"/>
    </location>
    <ligand>
        <name>ATP</name>
        <dbReference type="ChEBI" id="CHEBI:30616"/>
    </ligand>
</feature>
<gene>
    <name evidence="14" type="ORF">KDA27_17810</name>
</gene>
<dbReference type="GO" id="GO:0102043">
    <property type="term" value="F:isopentenyl phosphate kinase activity"/>
    <property type="evidence" value="ECO:0007669"/>
    <property type="project" value="UniProtKB-EC"/>
</dbReference>
<feature type="site" description="Transition state stabilizer" evidence="11">
    <location>
        <position position="16"/>
    </location>
</feature>
<dbReference type="InterPro" id="IPR024192">
    <property type="entry name" value="Fosfomycin_R_FomA-type"/>
</dbReference>
<feature type="domain" description="Aspartate/glutamate/uridylate kinase" evidence="13">
    <location>
        <begin position="6"/>
        <end position="300"/>
    </location>
</feature>
<organism evidence="14 15">
    <name type="scientific">Eiseniibacteriota bacterium</name>
    <dbReference type="NCBI Taxonomy" id="2212470"/>
    <lineage>
        <taxon>Bacteria</taxon>
        <taxon>Candidatus Eiseniibacteriota</taxon>
    </lineage>
</organism>
<dbReference type="InterPro" id="IPR001048">
    <property type="entry name" value="Asp/Glu/Uridylate_kinase"/>
</dbReference>
<reference evidence="14" key="2">
    <citation type="journal article" date="2021" name="Microbiome">
        <title>Successional dynamics and alternative stable states in a saline activated sludge microbial community over 9 years.</title>
        <authorList>
            <person name="Wang Y."/>
            <person name="Ye J."/>
            <person name="Ju F."/>
            <person name="Liu L."/>
            <person name="Boyd J.A."/>
            <person name="Deng Y."/>
            <person name="Parks D.H."/>
            <person name="Jiang X."/>
            <person name="Yin X."/>
            <person name="Woodcroft B.J."/>
            <person name="Tyson G.W."/>
            <person name="Hugenholtz P."/>
            <person name="Polz M.F."/>
            <person name="Zhang T."/>
        </authorList>
    </citation>
    <scope>NUCLEOTIDE SEQUENCE</scope>
    <source>
        <strain evidence="14">HKST-UBA02</strain>
    </source>
</reference>
<evidence type="ECO:0000256" key="8">
    <source>
        <dbReference type="ARBA" id="ARBA00023229"/>
    </source>
</evidence>
<dbReference type="Pfam" id="PF00696">
    <property type="entry name" value="AA_kinase"/>
    <property type="match status" value="1"/>
</dbReference>
<dbReference type="GO" id="GO:0005829">
    <property type="term" value="C:cytosol"/>
    <property type="evidence" value="ECO:0007669"/>
    <property type="project" value="TreeGrafter"/>
</dbReference>
<comment type="catalytic activity">
    <reaction evidence="9">
        <text>isopentenyl phosphate + ATP = isopentenyl diphosphate + ADP</text>
        <dbReference type="Rhea" id="RHEA:33963"/>
        <dbReference type="ChEBI" id="CHEBI:30616"/>
        <dbReference type="ChEBI" id="CHEBI:65078"/>
        <dbReference type="ChEBI" id="CHEBI:128769"/>
        <dbReference type="ChEBI" id="CHEBI:456216"/>
        <dbReference type="EC" id="2.7.4.26"/>
    </reaction>
</comment>
<keyword evidence="6" id="KW-0418">Kinase</keyword>
<evidence type="ECO:0000256" key="11">
    <source>
        <dbReference type="PIRSR" id="PIRSR016496-2"/>
    </source>
</evidence>
<evidence type="ECO:0000313" key="14">
    <source>
        <dbReference type="EMBL" id="MCA9757665.1"/>
    </source>
</evidence>
<comment type="caution">
    <text evidence="14">The sequence shown here is derived from an EMBL/GenBank/DDBJ whole genome shotgun (WGS) entry which is preliminary data.</text>
</comment>
<dbReference type="EC" id="2.7.4.26" evidence="2"/>
<dbReference type="PANTHER" id="PTHR43654">
    <property type="entry name" value="GLUTAMATE 5-KINASE"/>
    <property type="match status" value="1"/>
</dbReference>
<comment type="similarity">
    <text evidence="1">Belongs to the isopentenyl phosphate kinase family.</text>
</comment>
<evidence type="ECO:0000256" key="7">
    <source>
        <dbReference type="ARBA" id="ARBA00022840"/>
    </source>
</evidence>